<evidence type="ECO:0000256" key="4">
    <source>
        <dbReference type="ARBA" id="ARBA00022475"/>
    </source>
</evidence>
<feature type="transmembrane region" description="Helical" evidence="9">
    <location>
        <begin position="351"/>
        <end position="369"/>
    </location>
</feature>
<dbReference type="GO" id="GO:1902600">
    <property type="term" value="P:proton transmembrane transport"/>
    <property type="evidence" value="ECO:0007669"/>
    <property type="project" value="InterPro"/>
</dbReference>
<evidence type="ECO:0000313" key="12">
    <source>
        <dbReference type="Proteomes" id="UP001206890"/>
    </source>
</evidence>
<feature type="transmembrane region" description="Helical" evidence="9">
    <location>
        <begin position="45"/>
        <end position="63"/>
    </location>
</feature>
<evidence type="ECO:0000313" key="11">
    <source>
        <dbReference type="EMBL" id="MCT2117958.1"/>
    </source>
</evidence>
<dbReference type="GO" id="GO:0005886">
    <property type="term" value="C:plasma membrane"/>
    <property type="evidence" value="ECO:0007669"/>
    <property type="project" value="UniProtKB-SubCell"/>
</dbReference>
<dbReference type="EMBL" id="JALXTC010000038">
    <property type="protein sequence ID" value="MCT2117958.1"/>
    <property type="molecule type" value="Genomic_DNA"/>
</dbReference>
<evidence type="ECO:0000256" key="7">
    <source>
        <dbReference type="ARBA" id="ARBA00023065"/>
    </source>
</evidence>
<feature type="transmembrane region" description="Helical" evidence="9">
    <location>
        <begin position="240"/>
        <end position="259"/>
    </location>
</feature>
<comment type="subcellular location">
    <subcellularLocation>
        <location evidence="1">Cell membrane</location>
        <topology evidence="1">Multi-pass membrane protein</topology>
    </subcellularLocation>
</comment>
<evidence type="ECO:0000256" key="5">
    <source>
        <dbReference type="ARBA" id="ARBA00022692"/>
    </source>
</evidence>
<dbReference type="GO" id="GO:0015297">
    <property type="term" value="F:antiporter activity"/>
    <property type="evidence" value="ECO:0007669"/>
    <property type="project" value="UniProtKB-KW"/>
</dbReference>
<evidence type="ECO:0000256" key="1">
    <source>
        <dbReference type="ARBA" id="ARBA00004651"/>
    </source>
</evidence>
<feature type="transmembrane region" description="Helical" evidence="9">
    <location>
        <begin position="106"/>
        <end position="129"/>
    </location>
</feature>
<comment type="caution">
    <text evidence="11">The sequence shown here is derived from an EMBL/GenBank/DDBJ whole genome shotgun (WGS) entry which is preliminary data.</text>
</comment>
<organism evidence="11 12">
    <name type="scientific">Dietzia cinnamea</name>
    <dbReference type="NCBI Taxonomy" id="321318"/>
    <lineage>
        <taxon>Bacteria</taxon>
        <taxon>Bacillati</taxon>
        <taxon>Actinomycetota</taxon>
        <taxon>Actinomycetes</taxon>
        <taxon>Mycobacteriales</taxon>
        <taxon>Dietziaceae</taxon>
        <taxon>Dietzia</taxon>
    </lineage>
</organism>
<dbReference type="InterPro" id="IPR006153">
    <property type="entry name" value="Cation/H_exchanger_TM"/>
</dbReference>
<evidence type="ECO:0000256" key="2">
    <source>
        <dbReference type="ARBA" id="ARBA00022448"/>
    </source>
</evidence>
<protein>
    <submittedName>
        <fullName evidence="11">Cation:proton antiporter</fullName>
    </submittedName>
</protein>
<name>A0AAW5Q8S6_9ACTN</name>
<dbReference type="Pfam" id="PF00999">
    <property type="entry name" value="Na_H_Exchanger"/>
    <property type="match status" value="1"/>
</dbReference>
<dbReference type="InterPro" id="IPR038770">
    <property type="entry name" value="Na+/solute_symporter_sf"/>
</dbReference>
<evidence type="ECO:0000256" key="3">
    <source>
        <dbReference type="ARBA" id="ARBA00022449"/>
    </source>
</evidence>
<dbReference type="PANTHER" id="PTHR32507">
    <property type="entry name" value="NA(+)/H(+) ANTIPORTER 1"/>
    <property type="match status" value="1"/>
</dbReference>
<keyword evidence="6 9" id="KW-1133">Transmembrane helix</keyword>
<sequence>MVRMTDRRKEGPLPTLDLLLAAVGALGVVIVALSARMTRWPVSEPLIALAGGVILGPAVLGVLNVPDILAEQSTLHSGAEILLAVSVMGVALRYPFSAIREHWRRLALLLVVVLPAMALISTGLAMWALGIPFALALLFGTAICPTDPVLASAAVTGDAAEEDLPQHDRQLLSLESGANDGLALPLVLVALAVATPLTAGQAATEALWQIGAALAVGAVGGVAAAKALHVSERHHDTEKGAMLTYTLLLAILVLGVSGLIEANGVFASFVAGLAFNLTSSGSERKTEVEIDEAVNQFAVLPFFLALGAMIPWEQWGQLGWGAVWLTAGVLLLRRPPLLFAVMKPLGLKVRGAAYLGWFGPVGVAAMFYLTEEASRAGADPVLLGAGTLVVVASTVAHGITAAPGRAQFRAAAEREQTTTSSSSPSST</sequence>
<feature type="transmembrane region" description="Helical" evidence="9">
    <location>
        <begin position="318"/>
        <end position="339"/>
    </location>
</feature>
<evidence type="ECO:0000256" key="9">
    <source>
        <dbReference type="SAM" id="Phobius"/>
    </source>
</evidence>
<keyword evidence="8 9" id="KW-0472">Membrane</keyword>
<proteinExistence type="predicted"/>
<dbReference type="AlphaFoldDB" id="A0AAW5Q8S6"/>
<reference evidence="11" key="1">
    <citation type="submission" date="2022-04" db="EMBL/GenBank/DDBJ databases">
        <title>Human microbiome associated bacterial genomes.</title>
        <authorList>
            <person name="Sandstrom S."/>
            <person name="Salamzade R."/>
            <person name="Kalan L.R."/>
        </authorList>
    </citation>
    <scope>NUCLEOTIDE SEQUENCE</scope>
    <source>
        <strain evidence="11">P3-SID1762</strain>
    </source>
</reference>
<dbReference type="Proteomes" id="UP001206890">
    <property type="component" value="Unassembled WGS sequence"/>
</dbReference>
<keyword evidence="3" id="KW-0050">Antiport</keyword>
<feature type="transmembrane region" description="Helical" evidence="9">
    <location>
        <begin position="381"/>
        <end position="399"/>
    </location>
</feature>
<keyword evidence="4" id="KW-1003">Cell membrane</keyword>
<feature type="transmembrane region" description="Helical" evidence="9">
    <location>
        <begin position="206"/>
        <end position="228"/>
    </location>
</feature>
<dbReference type="Gene3D" id="1.20.1530.20">
    <property type="match status" value="1"/>
</dbReference>
<dbReference type="PANTHER" id="PTHR32507:SF8">
    <property type="entry name" value="CNH1P"/>
    <property type="match status" value="1"/>
</dbReference>
<feature type="transmembrane region" description="Helical" evidence="9">
    <location>
        <begin position="75"/>
        <end position="94"/>
    </location>
</feature>
<feature type="transmembrane region" description="Helical" evidence="9">
    <location>
        <begin position="12"/>
        <end position="33"/>
    </location>
</feature>
<keyword evidence="2" id="KW-0813">Transport</keyword>
<dbReference type="RefSeq" id="WP_070721256.1">
    <property type="nucleotide sequence ID" value="NZ_JAFFGT010000015.1"/>
</dbReference>
<evidence type="ECO:0000256" key="6">
    <source>
        <dbReference type="ARBA" id="ARBA00022989"/>
    </source>
</evidence>
<evidence type="ECO:0000259" key="10">
    <source>
        <dbReference type="Pfam" id="PF00999"/>
    </source>
</evidence>
<keyword evidence="5 9" id="KW-0812">Transmembrane</keyword>
<feature type="domain" description="Cation/H+ exchanger transmembrane" evidence="10">
    <location>
        <begin position="29"/>
        <end position="403"/>
    </location>
</feature>
<gene>
    <name evidence="11" type="ORF">M3D93_09375</name>
</gene>
<evidence type="ECO:0000256" key="8">
    <source>
        <dbReference type="ARBA" id="ARBA00023136"/>
    </source>
</evidence>
<keyword evidence="7" id="KW-0406">Ion transport</keyword>
<accession>A0AAW5Q8S6</accession>